<dbReference type="CDD" id="cd02440">
    <property type="entry name" value="AdoMet_MTases"/>
    <property type="match status" value="1"/>
</dbReference>
<evidence type="ECO:0000256" key="3">
    <source>
        <dbReference type="ARBA" id="ARBA00022603"/>
    </source>
</evidence>
<keyword evidence="8" id="KW-1185">Reference proteome</keyword>
<proteinExistence type="inferred from homology"/>
<keyword evidence="4 6" id="KW-0808">Transferase</keyword>
<sequence>MKQPATKSQLHPRNRHRQRYDFPALIAAHPALQAFIVTTPRGDSSIDFADPQAVKTLNQALLKHFYQIESWDIPDGFLCPPVPGRADYLHWLADLLAEDNQQQVPRDINLLDIGCGANCIYPLIGYREYGWRFTGSEVNPQAMKAAGAILDANPSLRRGIRLRRQSESKHIFRGIIHKNEFYHATICNPPFHASSEQAAEGSTRKARNLGLEKGAPLNFGGQQGELWCEGGELAFIGQSITESVDYARQVVWFTSLVSRREHLPALRQALADAGAHEVRIIDMAQGQKQSRFIAWTFMDSAARARLMKPRA</sequence>
<comment type="subcellular location">
    <subcellularLocation>
        <location evidence="6">Cytoplasm</location>
    </subcellularLocation>
</comment>
<dbReference type="GO" id="GO:0052907">
    <property type="term" value="F:23S rRNA (adenine(1618)-N(6))-methyltransferase activity"/>
    <property type="evidence" value="ECO:0007669"/>
    <property type="project" value="UniProtKB-EC"/>
</dbReference>
<reference evidence="7 8" key="1">
    <citation type="submission" date="2018-03" db="EMBL/GenBank/DDBJ databases">
        <title>Pantoea intestinalis SRCM103226 isolated form the mealworm.</title>
        <authorList>
            <person name="Jeong D.-Y."/>
            <person name="Kim J.W."/>
        </authorList>
    </citation>
    <scope>NUCLEOTIDE SEQUENCE [LARGE SCALE GENOMIC DNA]</scope>
    <source>
        <strain evidence="7 8">SRCM103226</strain>
    </source>
</reference>
<keyword evidence="3 6" id="KW-0489">Methyltransferase</keyword>
<dbReference type="InterPro" id="IPR029063">
    <property type="entry name" value="SAM-dependent_MTases_sf"/>
</dbReference>
<dbReference type="PANTHER" id="PTHR13393">
    <property type="entry name" value="SAM-DEPENDENT METHYLTRANSFERASE"/>
    <property type="match status" value="1"/>
</dbReference>
<dbReference type="AlphaFoldDB" id="A0A6P1PWC4"/>
<dbReference type="Pfam" id="PF05971">
    <property type="entry name" value="Methyltransf_10"/>
    <property type="match status" value="1"/>
</dbReference>
<dbReference type="KEGG" id="mint:C7M51_00665"/>
<dbReference type="EMBL" id="CP028271">
    <property type="protein sequence ID" value="QHM70392.1"/>
    <property type="molecule type" value="Genomic_DNA"/>
</dbReference>
<keyword evidence="2 6" id="KW-0698">rRNA processing</keyword>
<dbReference type="GO" id="GO:0005737">
    <property type="term" value="C:cytoplasm"/>
    <property type="evidence" value="ECO:0007669"/>
    <property type="project" value="UniProtKB-SubCell"/>
</dbReference>
<name>A0A6P1PWC4_9GAMM</name>
<dbReference type="RefSeq" id="WP_160620496.1">
    <property type="nucleotide sequence ID" value="NZ_CP028271.1"/>
</dbReference>
<dbReference type="OrthoDB" id="1115728at2"/>
<evidence type="ECO:0000313" key="8">
    <source>
        <dbReference type="Proteomes" id="UP000464053"/>
    </source>
</evidence>
<dbReference type="SUPFAM" id="SSF53335">
    <property type="entry name" value="S-adenosyl-L-methionine-dependent methyltransferases"/>
    <property type="match status" value="1"/>
</dbReference>
<dbReference type="InterPro" id="IPR016909">
    <property type="entry name" value="rRNA_lsu_MeTfrase_F"/>
</dbReference>
<dbReference type="EC" id="2.1.1.181" evidence="6"/>
<dbReference type="HAMAP" id="MF_01848">
    <property type="entry name" value="23SrRNA_methyltr_F"/>
    <property type="match status" value="1"/>
</dbReference>
<evidence type="ECO:0000256" key="4">
    <source>
        <dbReference type="ARBA" id="ARBA00022679"/>
    </source>
</evidence>
<evidence type="ECO:0000313" key="7">
    <source>
        <dbReference type="EMBL" id="QHM70392.1"/>
    </source>
</evidence>
<organism evidence="7 8">
    <name type="scientific">Mixta intestinalis</name>
    <dbReference type="NCBI Taxonomy" id="1615494"/>
    <lineage>
        <taxon>Bacteria</taxon>
        <taxon>Pseudomonadati</taxon>
        <taxon>Pseudomonadota</taxon>
        <taxon>Gammaproteobacteria</taxon>
        <taxon>Enterobacterales</taxon>
        <taxon>Erwiniaceae</taxon>
        <taxon>Mixta</taxon>
    </lineage>
</organism>
<dbReference type="Proteomes" id="UP000464053">
    <property type="component" value="Chromosome"/>
</dbReference>
<evidence type="ECO:0000256" key="1">
    <source>
        <dbReference type="ARBA" id="ARBA00022490"/>
    </source>
</evidence>
<dbReference type="InterPro" id="IPR010286">
    <property type="entry name" value="METTL16/RlmF"/>
</dbReference>
<accession>A0A6P1PWC4</accession>
<evidence type="ECO:0000256" key="6">
    <source>
        <dbReference type="HAMAP-Rule" id="MF_01848"/>
    </source>
</evidence>
<dbReference type="NCBIfam" id="NF008725">
    <property type="entry name" value="PRK11727.1"/>
    <property type="match status" value="1"/>
</dbReference>
<dbReference type="Gene3D" id="3.40.50.150">
    <property type="entry name" value="Vaccinia Virus protein VP39"/>
    <property type="match status" value="1"/>
</dbReference>
<comment type="function">
    <text evidence="6">Specifically methylates the adenine in position 1618 of 23S rRNA.</text>
</comment>
<comment type="catalytic activity">
    <reaction evidence="6">
        <text>adenosine(1618) in 23S rRNA + S-adenosyl-L-methionine = N(6)-methyladenosine(1618) in 23S rRNA + S-adenosyl-L-homocysteine + H(+)</text>
        <dbReference type="Rhea" id="RHEA:16497"/>
        <dbReference type="Rhea" id="RHEA-COMP:10229"/>
        <dbReference type="Rhea" id="RHEA-COMP:10231"/>
        <dbReference type="ChEBI" id="CHEBI:15378"/>
        <dbReference type="ChEBI" id="CHEBI:57856"/>
        <dbReference type="ChEBI" id="CHEBI:59789"/>
        <dbReference type="ChEBI" id="CHEBI:74411"/>
        <dbReference type="ChEBI" id="CHEBI:74449"/>
        <dbReference type="EC" id="2.1.1.181"/>
    </reaction>
</comment>
<dbReference type="PIRSF" id="PIRSF029038">
    <property type="entry name" value="Mtase_YbiN_prd"/>
    <property type="match status" value="1"/>
</dbReference>
<dbReference type="FunFam" id="3.40.50.150:FF:000045">
    <property type="entry name" value="Ribosomal RNA large subunit methyltransferase F"/>
    <property type="match status" value="1"/>
</dbReference>
<dbReference type="GO" id="GO:0070475">
    <property type="term" value="P:rRNA base methylation"/>
    <property type="evidence" value="ECO:0007669"/>
    <property type="project" value="TreeGrafter"/>
</dbReference>
<comment type="similarity">
    <text evidence="6">Belongs to the methyltransferase superfamily. METTL16/RlmF family.</text>
</comment>
<evidence type="ECO:0000256" key="5">
    <source>
        <dbReference type="ARBA" id="ARBA00022691"/>
    </source>
</evidence>
<gene>
    <name evidence="6 7" type="primary">rlmF</name>
    <name evidence="7" type="ORF">C7M51_00665</name>
</gene>
<keyword evidence="1 6" id="KW-0963">Cytoplasm</keyword>
<dbReference type="PANTHER" id="PTHR13393:SF0">
    <property type="entry name" value="RNA N6-ADENOSINE-METHYLTRANSFERASE METTL16"/>
    <property type="match status" value="1"/>
</dbReference>
<evidence type="ECO:0000256" key="2">
    <source>
        <dbReference type="ARBA" id="ARBA00022552"/>
    </source>
</evidence>
<protein>
    <recommendedName>
        <fullName evidence="6">Ribosomal RNA large subunit methyltransferase F</fullName>
        <ecNumber evidence="6">2.1.1.181</ecNumber>
    </recommendedName>
    <alternativeName>
        <fullName evidence="6">23S rRNA mA1618 methyltransferase</fullName>
    </alternativeName>
    <alternativeName>
        <fullName evidence="6">rRNA adenine N-6-methyltransferase</fullName>
    </alternativeName>
</protein>
<keyword evidence="5 6" id="KW-0949">S-adenosyl-L-methionine</keyword>